<evidence type="ECO:0000313" key="2">
    <source>
        <dbReference type="Proteomes" id="UP001172083"/>
    </source>
</evidence>
<dbReference type="InterPro" id="IPR018592">
    <property type="entry name" value="DUF2024"/>
</dbReference>
<dbReference type="EMBL" id="JAUJEB010000007">
    <property type="protein sequence ID" value="MDN5216054.1"/>
    <property type="molecule type" value="Genomic_DNA"/>
</dbReference>
<dbReference type="Pfam" id="PF09630">
    <property type="entry name" value="DUF2024"/>
    <property type="match status" value="1"/>
</dbReference>
<organism evidence="1 2">
    <name type="scientific">Agaribacillus aureus</name>
    <dbReference type="NCBI Taxonomy" id="3051825"/>
    <lineage>
        <taxon>Bacteria</taxon>
        <taxon>Pseudomonadati</taxon>
        <taxon>Bacteroidota</taxon>
        <taxon>Cytophagia</taxon>
        <taxon>Cytophagales</taxon>
        <taxon>Splendidivirgaceae</taxon>
        <taxon>Agaribacillus</taxon>
    </lineage>
</organism>
<comment type="caution">
    <text evidence="1">The sequence shown here is derived from an EMBL/GenBank/DDBJ whole genome shotgun (WGS) entry which is preliminary data.</text>
</comment>
<dbReference type="Gene3D" id="3.10.510.10">
    <property type="entry name" value="NE1680-like"/>
    <property type="match status" value="1"/>
</dbReference>
<proteinExistence type="predicted"/>
<gene>
    <name evidence="1" type="ORF">QQ020_28505</name>
</gene>
<dbReference type="SUPFAM" id="SSF160766">
    <property type="entry name" value="NE1680-like"/>
    <property type="match status" value="1"/>
</dbReference>
<dbReference type="InterPro" id="IPR023122">
    <property type="entry name" value="NE1680-like_sf"/>
</dbReference>
<dbReference type="Proteomes" id="UP001172083">
    <property type="component" value="Unassembled WGS sequence"/>
</dbReference>
<evidence type="ECO:0000313" key="1">
    <source>
        <dbReference type="EMBL" id="MDN5216054.1"/>
    </source>
</evidence>
<dbReference type="RefSeq" id="WP_346761388.1">
    <property type="nucleotide sequence ID" value="NZ_JAUJEB010000007.1"/>
</dbReference>
<accession>A0ABT8LE55</accession>
<protein>
    <submittedName>
        <fullName evidence="1">DUF2024 family protein</fullName>
    </submittedName>
</protein>
<keyword evidence="2" id="KW-1185">Reference proteome</keyword>
<name>A0ABT8LE55_9BACT</name>
<sequence length="86" mass="9883">MKAAVFDTYVTKKDNTIMHFDIVVKEGTEFDEVQKYGQAYLALKGQEGQPLTTEECRFCHIEQATQALEVEINTRGYYIVEMEGCH</sequence>
<reference evidence="1" key="1">
    <citation type="submission" date="2023-06" db="EMBL/GenBank/DDBJ databases">
        <title>Genomic of Agaribacillus aureum.</title>
        <authorList>
            <person name="Wang G."/>
        </authorList>
    </citation>
    <scope>NUCLEOTIDE SEQUENCE</scope>
    <source>
        <strain evidence="1">BMA12</strain>
    </source>
</reference>